<comment type="cofactor">
    <cofactor evidence="1">
        <name>Mg(2+)</name>
        <dbReference type="ChEBI" id="CHEBI:18420"/>
    </cofactor>
</comment>
<evidence type="ECO:0000256" key="3">
    <source>
        <dbReference type="ARBA" id="ARBA00022457"/>
    </source>
</evidence>
<evidence type="ECO:0000256" key="5">
    <source>
        <dbReference type="ARBA" id="ARBA00022723"/>
    </source>
</evidence>
<dbReference type="Gene3D" id="3.90.79.10">
    <property type="entry name" value="Nucleoside Triphosphate Pyrophosphohydrolase"/>
    <property type="match status" value="1"/>
</dbReference>
<evidence type="ECO:0000313" key="18">
    <source>
        <dbReference type="EMBL" id="GAA4500205.1"/>
    </source>
</evidence>
<evidence type="ECO:0000256" key="6">
    <source>
        <dbReference type="ARBA" id="ARBA00022763"/>
    </source>
</evidence>
<dbReference type="SUPFAM" id="SSF55811">
    <property type="entry name" value="Nudix"/>
    <property type="match status" value="1"/>
</dbReference>
<keyword evidence="8" id="KW-0460">Magnesium</keyword>
<evidence type="ECO:0000256" key="16">
    <source>
        <dbReference type="ARBA" id="ARBA00042798"/>
    </source>
</evidence>
<dbReference type="EMBL" id="BAABFC010000013">
    <property type="protein sequence ID" value="GAA4500205.1"/>
    <property type="molecule type" value="Genomic_DNA"/>
</dbReference>
<dbReference type="PROSITE" id="PS51462">
    <property type="entry name" value="NUDIX"/>
    <property type="match status" value="1"/>
</dbReference>
<comment type="similarity">
    <text evidence="2">Belongs to the Nudix hydrolase family.</text>
</comment>
<comment type="catalytic activity">
    <reaction evidence="11">
        <text>8-oxo-GTP + H2O = 8-oxo-GMP + diphosphate + H(+)</text>
        <dbReference type="Rhea" id="RHEA:67616"/>
        <dbReference type="ChEBI" id="CHEBI:15377"/>
        <dbReference type="ChEBI" id="CHEBI:15378"/>
        <dbReference type="ChEBI" id="CHEBI:33019"/>
        <dbReference type="ChEBI" id="CHEBI:143553"/>
        <dbReference type="ChEBI" id="CHEBI:145694"/>
    </reaction>
</comment>
<comment type="caution">
    <text evidence="18">The sequence shown here is derived from an EMBL/GenBank/DDBJ whole genome shotgun (WGS) entry which is preliminary data.</text>
</comment>
<proteinExistence type="inferred from homology"/>
<evidence type="ECO:0000256" key="14">
    <source>
        <dbReference type="ARBA" id="ARBA00041592"/>
    </source>
</evidence>
<feature type="domain" description="Nudix hydrolase" evidence="17">
    <location>
        <begin position="3"/>
        <end position="131"/>
    </location>
</feature>
<evidence type="ECO:0000256" key="4">
    <source>
        <dbReference type="ARBA" id="ARBA00022705"/>
    </source>
</evidence>
<organism evidence="18 19">
    <name type="scientific">Pseudaeromonas paramecii</name>
    <dbReference type="NCBI Taxonomy" id="2138166"/>
    <lineage>
        <taxon>Bacteria</taxon>
        <taxon>Pseudomonadati</taxon>
        <taxon>Pseudomonadota</taxon>
        <taxon>Gammaproteobacteria</taxon>
        <taxon>Aeromonadales</taxon>
        <taxon>Aeromonadaceae</taxon>
        <taxon>Pseudaeromonas</taxon>
    </lineage>
</organism>
<evidence type="ECO:0000256" key="9">
    <source>
        <dbReference type="ARBA" id="ARBA00023204"/>
    </source>
</evidence>
<comment type="catalytic activity">
    <reaction evidence="10">
        <text>8-oxo-dGTP + H2O = 8-oxo-dGMP + diphosphate + H(+)</text>
        <dbReference type="Rhea" id="RHEA:31575"/>
        <dbReference type="ChEBI" id="CHEBI:15377"/>
        <dbReference type="ChEBI" id="CHEBI:15378"/>
        <dbReference type="ChEBI" id="CHEBI:33019"/>
        <dbReference type="ChEBI" id="CHEBI:63224"/>
        <dbReference type="ChEBI" id="CHEBI:77896"/>
        <dbReference type="EC" id="3.6.1.55"/>
    </reaction>
</comment>
<dbReference type="Proteomes" id="UP001501321">
    <property type="component" value="Unassembled WGS sequence"/>
</dbReference>
<evidence type="ECO:0000256" key="10">
    <source>
        <dbReference type="ARBA" id="ARBA00035861"/>
    </source>
</evidence>
<evidence type="ECO:0000256" key="8">
    <source>
        <dbReference type="ARBA" id="ARBA00022842"/>
    </source>
</evidence>
<keyword evidence="4" id="KW-0235">DNA replication</keyword>
<evidence type="ECO:0000256" key="13">
    <source>
        <dbReference type="ARBA" id="ARBA00040794"/>
    </source>
</evidence>
<dbReference type="PANTHER" id="PTHR47707:SF1">
    <property type="entry name" value="NUDIX HYDROLASE FAMILY PROTEIN"/>
    <property type="match status" value="1"/>
</dbReference>
<name>A0ABP8QAW1_9GAMM</name>
<dbReference type="PROSITE" id="PS00893">
    <property type="entry name" value="NUDIX_BOX"/>
    <property type="match status" value="1"/>
</dbReference>
<evidence type="ECO:0000256" key="1">
    <source>
        <dbReference type="ARBA" id="ARBA00001946"/>
    </source>
</evidence>
<evidence type="ECO:0000313" key="19">
    <source>
        <dbReference type="Proteomes" id="UP001501321"/>
    </source>
</evidence>
<reference evidence="19" key="1">
    <citation type="journal article" date="2019" name="Int. J. Syst. Evol. Microbiol.">
        <title>The Global Catalogue of Microorganisms (GCM) 10K type strain sequencing project: providing services to taxonomists for standard genome sequencing and annotation.</title>
        <authorList>
            <consortium name="The Broad Institute Genomics Platform"/>
            <consortium name="The Broad Institute Genome Sequencing Center for Infectious Disease"/>
            <person name="Wu L."/>
            <person name="Ma J."/>
        </authorList>
    </citation>
    <scope>NUCLEOTIDE SEQUENCE [LARGE SCALE GENOMIC DNA]</scope>
    <source>
        <strain evidence="19">JCM 32226</strain>
    </source>
</reference>
<dbReference type="NCBIfam" id="TIGR00586">
    <property type="entry name" value="mutt"/>
    <property type="match status" value="1"/>
</dbReference>
<dbReference type="InterPro" id="IPR020084">
    <property type="entry name" value="NUDIX_hydrolase_CS"/>
</dbReference>
<evidence type="ECO:0000256" key="11">
    <source>
        <dbReference type="ARBA" id="ARBA00036904"/>
    </source>
</evidence>
<gene>
    <name evidence="18" type="ORF">GCM10023095_21610</name>
</gene>
<keyword evidence="6" id="KW-0227">DNA damage</keyword>
<dbReference type="PRINTS" id="PR00502">
    <property type="entry name" value="NUDIXFAMILY"/>
</dbReference>
<dbReference type="Pfam" id="PF14815">
    <property type="entry name" value="NUDIX_4"/>
    <property type="match status" value="1"/>
</dbReference>
<keyword evidence="3" id="KW-0515">Mutator protein</keyword>
<keyword evidence="7" id="KW-0378">Hydrolase</keyword>
<dbReference type="EC" id="3.6.1.55" evidence="12"/>
<dbReference type="RefSeq" id="WP_345012927.1">
    <property type="nucleotide sequence ID" value="NZ_BAABFC010000013.1"/>
</dbReference>
<dbReference type="InterPro" id="IPR020476">
    <property type="entry name" value="Nudix_hydrolase"/>
</dbReference>
<evidence type="ECO:0000259" key="17">
    <source>
        <dbReference type="PROSITE" id="PS51462"/>
    </source>
</evidence>
<evidence type="ECO:0000256" key="12">
    <source>
        <dbReference type="ARBA" id="ARBA00038905"/>
    </source>
</evidence>
<keyword evidence="5" id="KW-0479">Metal-binding</keyword>
<sequence>MSGARVWVAVGVIRDEMGRICICQRQAGQHQAGKWEFPGGKVEAGETLPQALTRELQEEIGIQVEACEPLLAIEHDYGDKQVLLDVWLVSRFAGVARGLEGQPLRWVSVPELADYGFPAANQAIVAHLQGMRQD</sequence>
<dbReference type="InterPro" id="IPR047127">
    <property type="entry name" value="MutT-like"/>
</dbReference>
<evidence type="ECO:0000256" key="2">
    <source>
        <dbReference type="ARBA" id="ARBA00005582"/>
    </source>
</evidence>
<evidence type="ECO:0000256" key="7">
    <source>
        <dbReference type="ARBA" id="ARBA00022801"/>
    </source>
</evidence>
<dbReference type="InterPro" id="IPR000086">
    <property type="entry name" value="NUDIX_hydrolase_dom"/>
</dbReference>
<dbReference type="CDD" id="cd03425">
    <property type="entry name" value="NUDIX_MutT_NudA_like"/>
    <property type="match status" value="1"/>
</dbReference>
<protein>
    <recommendedName>
        <fullName evidence="13">8-oxo-dGTP diphosphatase</fullName>
        <ecNumber evidence="12">3.6.1.55</ecNumber>
    </recommendedName>
    <alternativeName>
        <fullName evidence="16">7,8-dihydro-8-oxoguanine-triphosphatase</fullName>
    </alternativeName>
    <alternativeName>
        <fullName evidence="15">Mutator protein MutT</fullName>
    </alternativeName>
    <alternativeName>
        <fullName evidence="14">dGTP pyrophosphohydrolase</fullName>
    </alternativeName>
</protein>
<evidence type="ECO:0000256" key="15">
    <source>
        <dbReference type="ARBA" id="ARBA00041979"/>
    </source>
</evidence>
<dbReference type="InterPro" id="IPR029119">
    <property type="entry name" value="MutY_C"/>
</dbReference>
<dbReference type="PANTHER" id="PTHR47707">
    <property type="entry name" value="8-OXO-DGTP DIPHOSPHATASE"/>
    <property type="match status" value="1"/>
</dbReference>
<dbReference type="InterPro" id="IPR015797">
    <property type="entry name" value="NUDIX_hydrolase-like_dom_sf"/>
</dbReference>
<keyword evidence="9" id="KW-0234">DNA repair</keyword>
<keyword evidence="19" id="KW-1185">Reference proteome</keyword>
<accession>A0ABP8QAW1</accession>
<dbReference type="InterPro" id="IPR003561">
    <property type="entry name" value="Mutator_MutT"/>
</dbReference>